<name>A0ABQ9F8L5_TEGGR</name>
<keyword evidence="1" id="KW-1133">Transmembrane helix</keyword>
<gene>
    <name evidence="2" type="ORF">KUTeg_010013</name>
</gene>
<dbReference type="EMBL" id="JARBDR010000440">
    <property type="protein sequence ID" value="KAJ8312640.1"/>
    <property type="molecule type" value="Genomic_DNA"/>
</dbReference>
<accession>A0ABQ9F8L5</accession>
<sequence>MSVNTNIVDWIIYMEIFLYTFFFFEFILHAIIFVIMCVDIILFVSLGQEYIILLFNNGSGMLFLVLGSLPAGRLLKKNSIAKMFSWFTFIVYID</sequence>
<evidence type="ECO:0000313" key="2">
    <source>
        <dbReference type="EMBL" id="KAJ8312640.1"/>
    </source>
</evidence>
<evidence type="ECO:0000256" key="1">
    <source>
        <dbReference type="SAM" id="Phobius"/>
    </source>
</evidence>
<feature type="transmembrane region" description="Helical" evidence="1">
    <location>
        <begin position="50"/>
        <end position="75"/>
    </location>
</feature>
<evidence type="ECO:0008006" key="4">
    <source>
        <dbReference type="Google" id="ProtNLM"/>
    </source>
</evidence>
<comment type="caution">
    <text evidence="2">The sequence shown here is derived from an EMBL/GenBank/DDBJ whole genome shotgun (WGS) entry which is preliminary data.</text>
</comment>
<protein>
    <recommendedName>
        <fullName evidence="4">NADH dehydrogenase subunit 4L</fullName>
    </recommendedName>
</protein>
<keyword evidence="3" id="KW-1185">Reference proteome</keyword>
<reference evidence="2 3" key="1">
    <citation type="submission" date="2022-12" db="EMBL/GenBank/DDBJ databases">
        <title>Chromosome-level genome of Tegillarca granosa.</title>
        <authorList>
            <person name="Kim J."/>
        </authorList>
    </citation>
    <scope>NUCLEOTIDE SEQUENCE [LARGE SCALE GENOMIC DNA]</scope>
    <source>
        <strain evidence="2">Teg-2019</strain>
        <tissue evidence="2">Adductor muscle</tissue>
    </source>
</reference>
<evidence type="ECO:0000313" key="3">
    <source>
        <dbReference type="Proteomes" id="UP001217089"/>
    </source>
</evidence>
<keyword evidence="1" id="KW-0472">Membrane</keyword>
<keyword evidence="1" id="KW-0812">Transmembrane</keyword>
<organism evidence="2 3">
    <name type="scientific">Tegillarca granosa</name>
    <name type="common">Malaysian cockle</name>
    <name type="synonym">Anadara granosa</name>
    <dbReference type="NCBI Taxonomy" id="220873"/>
    <lineage>
        <taxon>Eukaryota</taxon>
        <taxon>Metazoa</taxon>
        <taxon>Spiralia</taxon>
        <taxon>Lophotrochozoa</taxon>
        <taxon>Mollusca</taxon>
        <taxon>Bivalvia</taxon>
        <taxon>Autobranchia</taxon>
        <taxon>Pteriomorphia</taxon>
        <taxon>Arcoida</taxon>
        <taxon>Arcoidea</taxon>
        <taxon>Arcidae</taxon>
        <taxon>Tegillarca</taxon>
    </lineage>
</organism>
<feature type="transmembrane region" description="Helical" evidence="1">
    <location>
        <begin position="16"/>
        <end position="44"/>
    </location>
</feature>
<proteinExistence type="predicted"/>
<dbReference type="Proteomes" id="UP001217089">
    <property type="component" value="Unassembled WGS sequence"/>
</dbReference>